<accession>A0A7X8YHH7</accession>
<sequence>MKTSDKIMQTIKRCGVMTAKQLADELGMTTMGARQHLQGLEESGLLSFDDVRAKVGRPTRHWSLTAKGHAQFSDRHGELTVQLIDAVESLYGAQGLADIQRARETRLFEQYHDALSHASSLLGKLQILVSLREREGYMAQLETFDDGYLLIENHCPICKAAIHSPALCQTELTLFQRLLATEAQVTRREHIIAGQRRCAYWVEAQKIKD</sequence>
<keyword evidence="2" id="KW-1185">Reference proteome</keyword>
<comment type="caution">
    <text evidence="1">The sequence shown here is derived from an EMBL/GenBank/DDBJ whole genome shotgun (WGS) entry which is preliminary data.</text>
</comment>
<dbReference type="SUPFAM" id="SSF46785">
    <property type="entry name" value="Winged helix' DNA-binding domain"/>
    <property type="match status" value="1"/>
</dbReference>
<organism evidence="1 2">
    <name type="scientific">Vibrio agarilyticus</name>
    <dbReference type="NCBI Taxonomy" id="2726741"/>
    <lineage>
        <taxon>Bacteria</taxon>
        <taxon>Pseudomonadati</taxon>
        <taxon>Pseudomonadota</taxon>
        <taxon>Gammaproteobacteria</taxon>
        <taxon>Vibrionales</taxon>
        <taxon>Vibrionaceae</taxon>
        <taxon>Vibrio</taxon>
    </lineage>
</organism>
<reference evidence="1 2" key="1">
    <citation type="submission" date="2020-04" db="EMBL/GenBank/DDBJ databases">
        <title>Vibrio sp. SM6, a novel species isolated from seawater.</title>
        <authorList>
            <person name="Wang X."/>
        </authorList>
    </citation>
    <scope>NUCLEOTIDE SEQUENCE [LARGE SCALE GENOMIC DNA]</scope>
    <source>
        <strain evidence="1 2">SM6</strain>
    </source>
</reference>
<evidence type="ECO:0000313" key="2">
    <source>
        <dbReference type="Proteomes" id="UP000535589"/>
    </source>
</evidence>
<protein>
    <submittedName>
        <fullName evidence="1">Transcriptional regulator</fullName>
    </submittedName>
</protein>
<evidence type="ECO:0000313" key="1">
    <source>
        <dbReference type="EMBL" id="NLS13511.1"/>
    </source>
</evidence>
<dbReference type="Gene3D" id="1.10.10.10">
    <property type="entry name" value="Winged helix-like DNA-binding domain superfamily/Winged helix DNA-binding domain"/>
    <property type="match status" value="1"/>
</dbReference>
<dbReference type="EMBL" id="JABAIK010000010">
    <property type="protein sequence ID" value="NLS13511.1"/>
    <property type="molecule type" value="Genomic_DNA"/>
</dbReference>
<dbReference type="Pfam" id="PF13412">
    <property type="entry name" value="HTH_24"/>
    <property type="match status" value="1"/>
</dbReference>
<dbReference type="InterPro" id="IPR036390">
    <property type="entry name" value="WH_DNA-bd_sf"/>
</dbReference>
<proteinExistence type="predicted"/>
<dbReference type="AlphaFoldDB" id="A0A7X8YHH7"/>
<dbReference type="RefSeq" id="WP_168836608.1">
    <property type="nucleotide sequence ID" value="NZ_JABAIK010000010.1"/>
</dbReference>
<dbReference type="Proteomes" id="UP000535589">
    <property type="component" value="Unassembled WGS sequence"/>
</dbReference>
<dbReference type="InterPro" id="IPR036388">
    <property type="entry name" value="WH-like_DNA-bd_sf"/>
</dbReference>
<gene>
    <name evidence="1" type="ORF">HGP28_11470</name>
</gene>
<name>A0A7X8YHH7_9VIBR</name>